<protein>
    <recommendedName>
        <fullName evidence="1">HTH LytTR-type domain-containing protein</fullName>
    </recommendedName>
</protein>
<dbReference type="SMART" id="SM00850">
    <property type="entry name" value="LytTR"/>
    <property type="match status" value="1"/>
</dbReference>
<dbReference type="EMBL" id="LAZR01061210">
    <property type="protein sequence ID" value="KKK64041.1"/>
    <property type="molecule type" value="Genomic_DNA"/>
</dbReference>
<dbReference type="PANTHER" id="PTHR37299">
    <property type="entry name" value="TRANSCRIPTIONAL REGULATOR-RELATED"/>
    <property type="match status" value="1"/>
</dbReference>
<dbReference type="Pfam" id="PF04397">
    <property type="entry name" value="LytTR"/>
    <property type="match status" value="1"/>
</dbReference>
<dbReference type="PANTHER" id="PTHR37299:SF1">
    <property type="entry name" value="STAGE 0 SPORULATION PROTEIN A HOMOLOG"/>
    <property type="match status" value="1"/>
</dbReference>
<proteinExistence type="predicted"/>
<evidence type="ECO:0000313" key="2">
    <source>
        <dbReference type="EMBL" id="KKK64041.1"/>
    </source>
</evidence>
<dbReference type="InterPro" id="IPR046947">
    <property type="entry name" value="LytR-like"/>
</dbReference>
<dbReference type="GO" id="GO:0003677">
    <property type="term" value="F:DNA binding"/>
    <property type="evidence" value="ECO:0007669"/>
    <property type="project" value="InterPro"/>
</dbReference>
<reference evidence="2" key="1">
    <citation type="journal article" date="2015" name="Nature">
        <title>Complex archaea that bridge the gap between prokaryotes and eukaryotes.</title>
        <authorList>
            <person name="Spang A."/>
            <person name="Saw J.H."/>
            <person name="Jorgensen S.L."/>
            <person name="Zaremba-Niedzwiedzka K."/>
            <person name="Martijn J."/>
            <person name="Lind A.E."/>
            <person name="van Eijk R."/>
            <person name="Schleper C."/>
            <person name="Guy L."/>
            <person name="Ettema T.J."/>
        </authorList>
    </citation>
    <scope>NUCLEOTIDE SEQUENCE</scope>
</reference>
<dbReference type="AlphaFoldDB" id="A0A0F8ZVN2"/>
<comment type="caution">
    <text evidence="2">The sequence shown here is derived from an EMBL/GenBank/DDBJ whole genome shotgun (WGS) entry which is preliminary data.</text>
</comment>
<gene>
    <name evidence="2" type="ORF">LCGC14_2988210</name>
</gene>
<dbReference type="InterPro" id="IPR007492">
    <property type="entry name" value="LytTR_DNA-bd_dom"/>
</dbReference>
<dbReference type="PROSITE" id="PS50930">
    <property type="entry name" value="HTH_LYTTR"/>
    <property type="match status" value="1"/>
</dbReference>
<evidence type="ECO:0000259" key="1">
    <source>
        <dbReference type="PROSITE" id="PS50930"/>
    </source>
</evidence>
<sequence length="92" mass="11018">YQLDHSSIYLLEAMGDYVRIHTDNGVITTYETLKKMEEILPEELFLRVHRSYLIAIEKISFLEGNRLRIIESDIPVGQSYRNKLMKRMEERR</sequence>
<feature type="domain" description="HTH LytTR-type" evidence="1">
    <location>
        <begin position="1"/>
        <end position="90"/>
    </location>
</feature>
<dbReference type="GO" id="GO:0000156">
    <property type="term" value="F:phosphorelay response regulator activity"/>
    <property type="evidence" value="ECO:0007669"/>
    <property type="project" value="InterPro"/>
</dbReference>
<dbReference type="Gene3D" id="2.40.50.1020">
    <property type="entry name" value="LytTr DNA-binding domain"/>
    <property type="match status" value="1"/>
</dbReference>
<name>A0A0F8ZVN2_9ZZZZ</name>
<organism evidence="2">
    <name type="scientific">marine sediment metagenome</name>
    <dbReference type="NCBI Taxonomy" id="412755"/>
    <lineage>
        <taxon>unclassified sequences</taxon>
        <taxon>metagenomes</taxon>
        <taxon>ecological metagenomes</taxon>
    </lineage>
</organism>
<accession>A0A0F8ZVN2</accession>
<feature type="non-terminal residue" evidence="2">
    <location>
        <position position="1"/>
    </location>
</feature>